<dbReference type="Proteomes" id="UP001241072">
    <property type="component" value="Unassembled WGS sequence"/>
</dbReference>
<reference evidence="3 4" key="1">
    <citation type="submission" date="2023-07" db="EMBL/GenBank/DDBJ databases">
        <title>Protaetiibacter sp. nov WY-16 isolated from soil.</title>
        <authorList>
            <person name="Liu B."/>
            <person name="Wan Y."/>
        </authorList>
    </citation>
    <scope>NUCLEOTIDE SEQUENCE [LARGE SCALE GENOMIC DNA]</scope>
    <source>
        <strain evidence="3 4">WY-16</strain>
    </source>
</reference>
<feature type="chain" id="PRO_5046627711" evidence="2">
    <location>
        <begin position="30"/>
        <end position="247"/>
    </location>
</feature>
<sequence length="247" mass="24879">MPRVRPVLALSGLAAAIAATLILATPAAAVDWVEPLWVYPTTNATSAAVTADDGGPLADDEPRRGRTVIIEYELSTSELRAGTAALVLALPAGVTVDSTRTTVEIENISVSIGCSIGEGPFSPASSPASTTQVMVGCTIPQDEPAADPPAVLRVAVAFGAAATRETVIYALTSSAPTFAGLPLVLHGGSLGGEEGEQPPSPIPSPELAATGASPSLPVLAGGILLLLAGGTLFAHRRFAALSKLTEK</sequence>
<comment type="caution">
    <text evidence="3">The sequence shown here is derived from an EMBL/GenBank/DDBJ whole genome shotgun (WGS) entry which is preliminary data.</text>
</comment>
<proteinExistence type="predicted"/>
<gene>
    <name evidence="3" type="ORF">Q5716_01230</name>
</gene>
<accession>A0ABT9BIK0</accession>
<dbReference type="EMBL" id="JAUQUB010000001">
    <property type="protein sequence ID" value="MDO7880843.1"/>
    <property type="molecule type" value="Genomic_DNA"/>
</dbReference>
<name>A0ABT9BIK0_9MICO</name>
<evidence type="ECO:0000313" key="3">
    <source>
        <dbReference type="EMBL" id="MDO7880843.1"/>
    </source>
</evidence>
<feature type="region of interest" description="Disordered" evidence="1">
    <location>
        <begin position="189"/>
        <end position="209"/>
    </location>
</feature>
<keyword evidence="2" id="KW-0732">Signal</keyword>
<organism evidence="3 4">
    <name type="scientific">Antiquaquibacter soli</name>
    <dbReference type="NCBI Taxonomy" id="3064523"/>
    <lineage>
        <taxon>Bacteria</taxon>
        <taxon>Bacillati</taxon>
        <taxon>Actinomycetota</taxon>
        <taxon>Actinomycetes</taxon>
        <taxon>Micrococcales</taxon>
        <taxon>Microbacteriaceae</taxon>
        <taxon>Antiquaquibacter</taxon>
    </lineage>
</organism>
<dbReference type="RefSeq" id="WP_305001270.1">
    <property type="nucleotide sequence ID" value="NZ_JAUQUB010000001.1"/>
</dbReference>
<dbReference type="NCBIfam" id="TIGR01167">
    <property type="entry name" value="LPXTG_anchor"/>
    <property type="match status" value="1"/>
</dbReference>
<keyword evidence="4" id="KW-1185">Reference proteome</keyword>
<evidence type="ECO:0000256" key="2">
    <source>
        <dbReference type="SAM" id="SignalP"/>
    </source>
</evidence>
<feature type="signal peptide" evidence="2">
    <location>
        <begin position="1"/>
        <end position="29"/>
    </location>
</feature>
<evidence type="ECO:0000256" key="1">
    <source>
        <dbReference type="SAM" id="MobiDB-lite"/>
    </source>
</evidence>
<evidence type="ECO:0000313" key="4">
    <source>
        <dbReference type="Proteomes" id="UP001241072"/>
    </source>
</evidence>
<protein>
    <submittedName>
        <fullName evidence="3">LPXTG cell wall anchor domain-containing protein</fullName>
    </submittedName>
</protein>